<evidence type="ECO:0000256" key="1">
    <source>
        <dbReference type="SAM" id="MobiDB-lite"/>
    </source>
</evidence>
<keyword evidence="3" id="KW-1185">Reference proteome</keyword>
<dbReference type="NCBIfam" id="NF041117">
    <property type="entry name" value="CBASS_cyclase_b"/>
    <property type="match status" value="1"/>
</dbReference>
<dbReference type="Pfam" id="PF18144">
    <property type="entry name" value="SMODS"/>
    <property type="match status" value="1"/>
</dbReference>
<dbReference type="Proteomes" id="UP001595921">
    <property type="component" value="Unassembled WGS sequence"/>
</dbReference>
<protein>
    <submittedName>
        <fullName evidence="2">CBASS oligonucleotide cyclase</fullName>
    </submittedName>
</protein>
<comment type="caution">
    <text evidence="2">The sequence shown here is derived from an EMBL/GenBank/DDBJ whole genome shotgun (WGS) entry which is preliminary data.</text>
</comment>
<sequence length="350" mass="40224">MGGGYRTSMTQQSHAGRAPVETPEVDRTLDQILSTENEVEDCYENYAEGSKITDRQGERISDRRDRLVNILEESMEVEDSRLIGSFTRDTMVGPLNQDSDADIMVVLDADRHREWIHQENGPRNCLNAVMRQIQNDPRFSDTEVRVRRNVVQVRYHDSTIEIAPAFDYSKVPQAKHPKQDGWNLFNDASDGYAIPDTHGKQSWQGTNPRRYKQMFEVRDEANNGRVSGLTRTMKKWSENNDVPVRSYHMEIMVYNYFAEKSRTGEPVPSSYESLTRDFVNTLPSRVKNTTREPVYDEAVDSGTSREQKDRVAKKAKSAAEKLKRAKQLKKQGETEKAKELLREVHGEGFN</sequence>
<gene>
    <name evidence="2" type="ORF">ACFO0N_15025</name>
</gene>
<name>A0ABD5PEK8_9EURY</name>
<dbReference type="RefSeq" id="WP_267622859.1">
    <property type="nucleotide sequence ID" value="NZ_JAODIW010000006.1"/>
</dbReference>
<feature type="compositionally biased region" description="Basic and acidic residues" evidence="1">
    <location>
        <begin position="330"/>
        <end position="350"/>
    </location>
</feature>
<feature type="region of interest" description="Disordered" evidence="1">
    <location>
        <begin position="1"/>
        <end position="25"/>
    </location>
</feature>
<organism evidence="2 3">
    <name type="scientific">Halobium salinum</name>
    <dbReference type="NCBI Taxonomy" id="1364940"/>
    <lineage>
        <taxon>Archaea</taxon>
        <taxon>Methanobacteriati</taxon>
        <taxon>Methanobacteriota</taxon>
        <taxon>Stenosarchaea group</taxon>
        <taxon>Halobacteria</taxon>
        <taxon>Halobacteriales</taxon>
        <taxon>Haloferacaceae</taxon>
        <taxon>Halobium</taxon>
    </lineage>
</organism>
<evidence type="ECO:0000313" key="2">
    <source>
        <dbReference type="EMBL" id="MFC4359257.1"/>
    </source>
</evidence>
<feature type="region of interest" description="Disordered" evidence="1">
    <location>
        <begin position="289"/>
        <end position="350"/>
    </location>
</feature>
<reference evidence="2 3" key="1">
    <citation type="journal article" date="2019" name="Int. J. Syst. Evol. Microbiol.">
        <title>The Global Catalogue of Microorganisms (GCM) 10K type strain sequencing project: providing services to taxonomists for standard genome sequencing and annotation.</title>
        <authorList>
            <consortium name="The Broad Institute Genomics Platform"/>
            <consortium name="The Broad Institute Genome Sequencing Center for Infectious Disease"/>
            <person name="Wu L."/>
            <person name="Ma J."/>
        </authorList>
    </citation>
    <scope>NUCLEOTIDE SEQUENCE [LARGE SCALE GENOMIC DNA]</scope>
    <source>
        <strain evidence="2 3">CGMCC 1.12553</strain>
    </source>
</reference>
<dbReference type="AlphaFoldDB" id="A0ABD5PEK8"/>
<proteinExistence type="predicted"/>
<dbReference type="SUPFAM" id="SSF81301">
    <property type="entry name" value="Nucleotidyltransferase"/>
    <property type="match status" value="1"/>
</dbReference>
<dbReference type="InterPro" id="IPR053550">
    <property type="entry name" value="CD-NTase"/>
</dbReference>
<feature type="compositionally biased region" description="Basic and acidic residues" evidence="1">
    <location>
        <begin position="303"/>
        <end position="322"/>
    </location>
</feature>
<evidence type="ECO:0000313" key="3">
    <source>
        <dbReference type="Proteomes" id="UP001595921"/>
    </source>
</evidence>
<accession>A0ABD5PEK8</accession>
<dbReference type="Gene3D" id="3.30.460.10">
    <property type="entry name" value="Beta Polymerase, domain 2"/>
    <property type="match status" value="1"/>
</dbReference>
<dbReference type="EMBL" id="JBHSDS010000008">
    <property type="protein sequence ID" value="MFC4359257.1"/>
    <property type="molecule type" value="Genomic_DNA"/>
</dbReference>
<dbReference type="InterPro" id="IPR043519">
    <property type="entry name" value="NT_sf"/>
</dbReference>